<dbReference type="PRINTS" id="PR01045">
    <property type="entry name" value="TRNASYNTHGB"/>
</dbReference>
<dbReference type="GO" id="GO:0004820">
    <property type="term" value="F:glycine-tRNA ligase activity"/>
    <property type="evidence" value="ECO:0007669"/>
    <property type="project" value="UniProtKB-EC"/>
</dbReference>
<evidence type="ECO:0000256" key="7">
    <source>
        <dbReference type="ARBA" id="ARBA00022840"/>
    </source>
</evidence>
<comment type="similarity">
    <text evidence="2">Belongs to the class-II aminoacyl-tRNA synthetase family.</text>
</comment>
<protein>
    <recommendedName>
        <fullName evidence="3">glycine--tRNA ligase</fullName>
        <ecNumber evidence="3">6.1.1.14</ecNumber>
    </recommendedName>
</protein>
<evidence type="ECO:0000256" key="4">
    <source>
        <dbReference type="ARBA" id="ARBA00022490"/>
    </source>
</evidence>
<keyword evidence="8" id="KW-0648">Protein biosynthesis</keyword>
<dbReference type="SUPFAM" id="SSF109604">
    <property type="entry name" value="HD-domain/PDEase-like"/>
    <property type="match status" value="1"/>
</dbReference>
<evidence type="ECO:0000256" key="1">
    <source>
        <dbReference type="ARBA" id="ARBA00004496"/>
    </source>
</evidence>
<dbReference type="Pfam" id="PF02092">
    <property type="entry name" value="tRNA_synt_2f"/>
    <property type="match status" value="1"/>
</dbReference>
<evidence type="ECO:0000259" key="11">
    <source>
        <dbReference type="Pfam" id="PF05746"/>
    </source>
</evidence>
<dbReference type="InterPro" id="IPR006194">
    <property type="entry name" value="Gly-tRNA-synth_heterodimer"/>
</dbReference>
<proteinExistence type="inferred from homology"/>
<keyword evidence="6" id="KW-0547">Nucleotide-binding</keyword>
<dbReference type="PROSITE" id="PS50861">
    <property type="entry name" value="AA_TRNA_LIGASE_II_GLYAB"/>
    <property type="match status" value="1"/>
</dbReference>
<evidence type="ECO:0000256" key="10">
    <source>
        <dbReference type="ARBA" id="ARBA00047937"/>
    </source>
</evidence>
<keyword evidence="4" id="KW-0963">Cytoplasm</keyword>
<keyword evidence="9" id="KW-0030">Aminoacyl-tRNA synthetase</keyword>
<dbReference type="Pfam" id="PF05746">
    <property type="entry name" value="DALR_1"/>
    <property type="match status" value="1"/>
</dbReference>
<evidence type="ECO:0000256" key="2">
    <source>
        <dbReference type="ARBA" id="ARBA00008226"/>
    </source>
</evidence>
<dbReference type="GO" id="GO:0004814">
    <property type="term" value="F:arginine-tRNA ligase activity"/>
    <property type="evidence" value="ECO:0007669"/>
    <property type="project" value="InterPro"/>
</dbReference>
<gene>
    <name evidence="12" type="primary">glyS_4</name>
    <name evidence="12" type="ORF">GALL_119740</name>
</gene>
<sequence length="716" mass="79134">MKATLLIELLTEELPPKALEKLSTTFANEVFASLKEQALLSEASVCTPYCTPRRLAVSITAVESQQPDRVIERKGPAVAAGLDADGKPTKALEGFMRSAGVTLAQLQRVGEGKAEYFVARVEQKGKALDEYLQDIVTQALKKLPVPKLMRWGDSEHQFVRPVHGLTILHGSRVVSAEVLGLTSGNVTSGHRFLAGERVTIDNADDYEAILARDGRVIASFAHRRESIVARLDDLAEQNAAIWVGHANFDLDKLLSMSNEERSVLSTLLDEVTGLVEWPEVYVGQFEKEFLDVPQECLILTMQQNQKYFPLLDAGTGKLLNKFLIVSNMQVTDPHHIIEGNERVVRPRLSDARFFFNQDRKLKLESRVEKLGKVVYHNKLGSQLQRVERIITLAGTIARLLQADKAKAELAARLCKADLITDMVGEFPELQGIIGRYYAFHDGEDLEVANAIEAHYHPRFAGDSLPMGAVSCSVALADKLETIIGIYGIGQVPTGDKDPFGLRRQALGILRILIETPLDLPLPALLKATAENFPKGMLSATVATDVEGFMIDRLRGYLRDRGFEVSHIEAVLAVLNGRLHEVLPRLLAVRGFAAMDVAKDLAAANKRVQNIMRKNHEELGAAMANAAFDAGLMTDDAERNLYQAMTDIAPFVQGYFTRGEYGQNLKTLVTLKSFIDDFFDQVMVMAEDQKLRINRALLLKQLGGLMNQVADISKLAA</sequence>
<accession>A0A1J5SBV3</accession>
<name>A0A1J5SBV3_9ZZZZ</name>
<dbReference type="GO" id="GO:0005524">
    <property type="term" value="F:ATP binding"/>
    <property type="evidence" value="ECO:0007669"/>
    <property type="project" value="UniProtKB-KW"/>
</dbReference>
<comment type="catalytic activity">
    <reaction evidence="10">
        <text>tRNA(Gly) + glycine + ATP = glycyl-tRNA(Gly) + AMP + diphosphate</text>
        <dbReference type="Rhea" id="RHEA:16013"/>
        <dbReference type="Rhea" id="RHEA-COMP:9664"/>
        <dbReference type="Rhea" id="RHEA-COMP:9683"/>
        <dbReference type="ChEBI" id="CHEBI:30616"/>
        <dbReference type="ChEBI" id="CHEBI:33019"/>
        <dbReference type="ChEBI" id="CHEBI:57305"/>
        <dbReference type="ChEBI" id="CHEBI:78442"/>
        <dbReference type="ChEBI" id="CHEBI:78522"/>
        <dbReference type="ChEBI" id="CHEBI:456215"/>
        <dbReference type="EC" id="6.1.1.14"/>
    </reaction>
</comment>
<dbReference type="GO" id="GO:0006420">
    <property type="term" value="P:arginyl-tRNA aminoacylation"/>
    <property type="evidence" value="ECO:0007669"/>
    <property type="project" value="InterPro"/>
</dbReference>
<evidence type="ECO:0000256" key="9">
    <source>
        <dbReference type="ARBA" id="ARBA00023146"/>
    </source>
</evidence>
<evidence type="ECO:0000256" key="6">
    <source>
        <dbReference type="ARBA" id="ARBA00022741"/>
    </source>
</evidence>
<evidence type="ECO:0000256" key="5">
    <source>
        <dbReference type="ARBA" id="ARBA00022598"/>
    </source>
</evidence>
<comment type="subcellular location">
    <subcellularLocation>
        <location evidence="1">Cytoplasm</location>
    </subcellularLocation>
</comment>
<dbReference type="GO" id="GO:0005829">
    <property type="term" value="C:cytosol"/>
    <property type="evidence" value="ECO:0007669"/>
    <property type="project" value="TreeGrafter"/>
</dbReference>
<dbReference type="PANTHER" id="PTHR30075">
    <property type="entry name" value="GLYCYL-TRNA SYNTHETASE"/>
    <property type="match status" value="1"/>
</dbReference>
<dbReference type="EC" id="6.1.1.14" evidence="3"/>
<evidence type="ECO:0000256" key="8">
    <source>
        <dbReference type="ARBA" id="ARBA00022917"/>
    </source>
</evidence>
<keyword evidence="5 12" id="KW-0436">Ligase</keyword>
<dbReference type="InterPro" id="IPR015944">
    <property type="entry name" value="Gly-tRNA-synth_bsu"/>
</dbReference>
<dbReference type="AlphaFoldDB" id="A0A1J5SBV3"/>
<reference evidence="12" key="1">
    <citation type="submission" date="2016-10" db="EMBL/GenBank/DDBJ databases">
        <title>Sequence of Gallionella enrichment culture.</title>
        <authorList>
            <person name="Poehlein A."/>
            <person name="Muehling M."/>
            <person name="Daniel R."/>
        </authorList>
    </citation>
    <scope>NUCLEOTIDE SEQUENCE</scope>
</reference>
<dbReference type="HAMAP" id="MF_00255">
    <property type="entry name" value="Gly_tRNA_synth_beta"/>
    <property type="match status" value="1"/>
</dbReference>
<feature type="domain" description="DALR anticodon binding" evidence="11">
    <location>
        <begin position="602"/>
        <end position="707"/>
    </location>
</feature>
<comment type="caution">
    <text evidence="12">The sequence shown here is derived from an EMBL/GenBank/DDBJ whole genome shotgun (WGS) entry which is preliminary data.</text>
</comment>
<dbReference type="PANTHER" id="PTHR30075:SF2">
    <property type="entry name" value="GLYCINE--TRNA LIGASE, CHLOROPLASTIC_MITOCHONDRIAL 2"/>
    <property type="match status" value="1"/>
</dbReference>
<dbReference type="GO" id="GO:0006426">
    <property type="term" value="P:glycyl-tRNA aminoacylation"/>
    <property type="evidence" value="ECO:0007669"/>
    <property type="project" value="InterPro"/>
</dbReference>
<dbReference type="InterPro" id="IPR008909">
    <property type="entry name" value="DALR_anticod-bd"/>
</dbReference>
<evidence type="ECO:0000313" key="12">
    <source>
        <dbReference type="EMBL" id="OIR05847.1"/>
    </source>
</evidence>
<evidence type="ECO:0000256" key="3">
    <source>
        <dbReference type="ARBA" id="ARBA00012829"/>
    </source>
</evidence>
<organism evidence="12">
    <name type="scientific">mine drainage metagenome</name>
    <dbReference type="NCBI Taxonomy" id="410659"/>
    <lineage>
        <taxon>unclassified sequences</taxon>
        <taxon>metagenomes</taxon>
        <taxon>ecological metagenomes</taxon>
    </lineage>
</organism>
<keyword evidence="7" id="KW-0067">ATP-binding</keyword>
<dbReference type="EMBL" id="MLJW01000047">
    <property type="protein sequence ID" value="OIR05847.1"/>
    <property type="molecule type" value="Genomic_DNA"/>
</dbReference>
<dbReference type="NCBIfam" id="TIGR00211">
    <property type="entry name" value="glyS"/>
    <property type="match status" value="1"/>
</dbReference>